<name>A0A2K8Z962_9BACT</name>
<sequence>MVNILYFGDNSPGSTSTHRANALVRLGHAVSIHNPSQAAAGQLESRWFQALHYRSGYRLLQNKVVRWVKKISTNQLKPDLVWVDSGELFGPECLKYLKSLGCPVLLYNVDDPTGKRDGRRFDSLVNAISLYDLVVVVRRETEEECIKLGAKQVMRVFRSYDEVAHNPFETEAAIPASFKSDVAFIGTWMRHERRDEFMLELINQGVPVSIWGDRWTKSPHWKSLQPVYRGGALGGRDYVAAIQGAKVCLGFLSKGNRDLHTQRSLEVPFAGGLLCAERTSEHQELYAEGVEAVFWSNVQECAEVCKTLLSNDSFREGIRLAGKQKVESLRVGNEDICRKILDEVLKNSVVIDY</sequence>
<dbReference type="KEGG" id="spir:CWM47_34005"/>
<dbReference type="AlphaFoldDB" id="A0A2K8Z962"/>
<proteinExistence type="predicted"/>
<reference evidence="2 3" key="1">
    <citation type="submission" date="2017-11" db="EMBL/GenBank/DDBJ databases">
        <title>Taxonomic description and genome sequences of Spirosoma HA7 sp. nov., isolated from pollen microhabitat of Corylus avellana.</title>
        <authorList>
            <person name="Ambika Manirajan B."/>
            <person name="Suarez C."/>
            <person name="Ratering S."/>
            <person name="Geissler-Plaum R."/>
            <person name="Cardinale M."/>
            <person name="Sylvia S."/>
        </authorList>
    </citation>
    <scope>NUCLEOTIDE SEQUENCE [LARGE SCALE GENOMIC DNA]</scope>
    <source>
        <strain evidence="2 3">HA7</strain>
    </source>
</reference>
<dbReference type="OrthoDB" id="110463at2"/>
<protein>
    <recommendedName>
        <fullName evidence="1">Spore protein YkvP/CgeB glycosyl transferase-like domain-containing protein</fullName>
    </recommendedName>
</protein>
<dbReference type="InterPro" id="IPR055259">
    <property type="entry name" value="YkvP/CgeB_Glyco_trans-like"/>
</dbReference>
<evidence type="ECO:0000313" key="2">
    <source>
        <dbReference type="EMBL" id="AUD06416.1"/>
    </source>
</evidence>
<dbReference type="Pfam" id="PF13524">
    <property type="entry name" value="Glyco_trans_1_2"/>
    <property type="match status" value="1"/>
</dbReference>
<feature type="domain" description="Spore protein YkvP/CgeB glycosyl transferase-like" evidence="1">
    <location>
        <begin position="194"/>
        <end position="327"/>
    </location>
</feature>
<dbReference type="EMBL" id="CP025096">
    <property type="protein sequence ID" value="AUD06416.1"/>
    <property type="molecule type" value="Genomic_DNA"/>
</dbReference>
<dbReference type="SUPFAM" id="SSF53756">
    <property type="entry name" value="UDP-Glycosyltransferase/glycogen phosphorylase"/>
    <property type="match status" value="1"/>
</dbReference>
<organism evidence="2 3">
    <name type="scientific">Spirosoma pollinicola</name>
    <dbReference type="NCBI Taxonomy" id="2057025"/>
    <lineage>
        <taxon>Bacteria</taxon>
        <taxon>Pseudomonadati</taxon>
        <taxon>Bacteroidota</taxon>
        <taxon>Cytophagia</taxon>
        <taxon>Cytophagales</taxon>
        <taxon>Cytophagaceae</taxon>
        <taxon>Spirosoma</taxon>
    </lineage>
</organism>
<evidence type="ECO:0000259" key="1">
    <source>
        <dbReference type="Pfam" id="PF13524"/>
    </source>
</evidence>
<dbReference type="Proteomes" id="UP000232883">
    <property type="component" value="Chromosome"/>
</dbReference>
<gene>
    <name evidence="2" type="ORF">CWM47_34005</name>
</gene>
<evidence type="ECO:0000313" key="3">
    <source>
        <dbReference type="Proteomes" id="UP000232883"/>
    </source>
</evidence>
<accession>A0A2K8Z962</accession>
<keyword evidence="3" id="KW-1185">Reference proteome</keyword>
<dbReference type="RefSeq" id="WP_100992961.1">
    <property type="nucleotide sequence ID" value="NZ_CP025096.1"/>
</dbReference>